<dbReference type="InterPro" id="IPR036259">
    <property type="entry name" value="MFS_trans_sf"/>
</dbReference>
<evidence type="ECO:0000313" key="8">
    <source>
        <dbReference type="Proteomes" id="UP001164746"/>
    </source>
</evidence>
<evidence type="ECO:0000256" key="5">
    <source>
        <dbReference type="SAM" id="MobiDB-lite"/>
    </source>
</evidence>
<evidence type="ECO:0000256" key="4">
    <source>
        <dbReference type="ARBA" id="ARBA00023136"/>
    </source>
</evidence>
<dbReference type="Proteomes" id="UP001164746">
    <property type="component" value="Chromosome 13"/>
</dbReference>
<accession>A0ABY7FQK6</accession>
<organism evidence="7 8">
    <name type="scientific">Mya arenaria</name>
    <name type="common">Soft-shell clam</name>
    <dbReference type="NCBI Taxonomy" id="6604"/>
    <lineage>
        <taxon>Eukaryota</taxon>
        <taxon>Metazoa</taxon>
        <taxon>Spiralia</taxon>
        <taxon>Lophotrochozoa</taxon>
        <taxon>Mollusca</taxon>
        <taxon>Bivalvia</taxon>
        <taxon>Autobranchia</taxon>
        <taxon>Heteroconchia</taxon>
        <taxon>Euheterodonta</taxon>
        <taxon>Imparidentia</taxon>
        <taxon>Neoheterodontei</taxon>
        <taxon>Myida</taxon>
        <taxon>Myoidea</taxon>
        <taxon>Myidae</taxon>
        <taxon>Mya</taxon>
    </lineage>
</organism>
<comment type="subcellular location">
    <subcellularLocation>
        <location evidence="1">Membrane</location>
        <topology evidence="1">Multi-pass membrane protein</topology>
    </subcellularLocation>
</comment>
<feature type="transmembrane region" description="Helical" evidence="6">
    <location>
        <begin position="226"/>
        <end position="248"/>
    </location>
</feature>
<protein>
    <submittedName>
        <fullName evidence="7">Uncharacterized protein</fullName>
    </submittedName>
</protein>
<evidence type="ECO:0000313" key="7">
    <source>
        <dbReference type="EMBL" id="WAR23322.1"/>
    </source>
</evidence>
<dbReference type="PANTHER" id="PTHR23507">
    <property type="entry name" value="ZGC:174356"/>
    <property type="match status" value="1"/>
</dbReference>
<gene>
    <name evidence="7" type="ORF">MAR_036991</name>
</gene>
<reference evidence="7" key="1">
    <citation type="submission" date="2022-11" db="EMBL/GenBank/DDBJ databases">
        <title>Centuries of genome instability and evolution in soft-shell clam transmissible cancer (bioRxiv).</title>
        <authorList>
            <person name="Hart S.F.M."/>
            <person name="Yonemitsu M.A."/>
            <person name="Giersch R.M."/>
            <person name="Beal B.F."/>
            <person name="Arriagada G."/>
            <person name="Davis B.W."/>
            <person name="Ostrander E.A."/>
            <person name="Goff S.P."/>
            <person name="Metzger M.J."/>
        </authorList>
    </citation>
    <scope>NUCLEOTIDE SEQUENCE</scope>
    <source>
        <strain evidence="7">MELC-2E11</strain>
        <tissue evidence="7">Siphon/mantle</tissue>
    </source>
</reference>
<evidence type="ECO:0000256" key="1">
    <source>
        <dbReference type="ARBA" id="ARBA00004141"/>
    </source>
</evidence>
<keyword evidence="8" id="KW-1185">Reference proteome</keyword>
<dbReference type="EMBL" id="CP111024">
    <property type="protein sequence ID" value="WAR23322.1"/>
    <property type="molecule type" value="Genomic_DNA"/>
</dbReference>
<dbReference type="SUPFAM" id="SSF103473">
    <property type="entry name" value="MFS general substrate transporter"/>
    <property type="match status" value="1"/>
</dbReference>
<evidence type="ECO:0000256" key="6">
    <source>
        <dbReference type="SAM" id="Phobius"/>
    </source>
</evidence>
<keyword evidence="3 6" id="KW-1133">Transmembrane helix</keyword>
<dbReference type="PANTHER" id="PTHR23507:SF1">
    <property type="entry name" value="FI18259P1-RELATED"/>
    <property type="match status" value="1"/>
</dbReference>
<evidence type="ECO:0000256" key="3">
    <source>
        <dbReference type="ARBA" id="ARBA00022989"/>
    </source>
</evidence>
<feature type="region of interest" description="Disordered" evidence="5">
    <location>
        <begin position="1"/>
        <end position="23"/>
    </location>
</feature>
<keyword evidence="2 6" id="KW-0812">Transmembrane</keyword>
<feature type="compositionally biased region" description="Polar residues" evidence="5">
    <location>
        <begin position="1"/>
        <end position="12"/>
    </location>
</feature>
<name>A0ABY7FQK6_MYAAR</name>
<sequence length="265" mass="29548">MALDSRSTSKWESPQKFGPPPCATPTSGSFDLKLVGTGFSLRHPHIRSIGPETSSSTHPIASNANMDIILGFIKRSKETLSKRFGIKFLNFIYDNPIVLIFFMYNIGDGIRCFVSKHSENRLHQHVPDKCMNLETAHEDDVQKQATNYKILSNVPALILGLFCEAWSDKHGRKLPKVLLSIGTTKVKQVNCYVHASQYICHTDICCPFPDRYVVDTTGPSERTNNLGLLGAMRFFGMFIGTLIAGLLLDNTNVLTTLYLLHSISL</sequence>
<keyword evidence="4 6" id="KW-0472">Membrane</keyword>
<proteinExistence type="predicted"/>
<evidence type="ECO:0000256" key="2">
    <source>
        <dbReference type="ARBA" id="ARBA00022692"/>
    </source>
</evidence>